<dbReference type="Proteomes" id="UP001497516">
    <property type="component" value="Chromosome 9"/>
</dbReference>
<protein>
    <recommendedName>
        <fullName evidence="4">Secreted protein</fullName>
    </recommendedName>
</protein>
<evidence type="ECO:0000256" key="1">
    <source>
        <dbReference type="SAM" id="SignalP"/>
    </source>
</evidence>
<evidence type="ECO:0000313" key="2">
    <source>
        <dbReference type="EMBL" id="CAL1411332.1"/>
    </source>
</evidence>
<sequence length="73" mass="8131">MRKRMRPSFSVLCVFGAVRAAEEEVSISTFGGGGARDVNERELGASSTTFNFSSPKGWKREGRCGRRVENRNF</sequence>
<keyword evidence="1" id="KW-0732">Signal</keyword>
<dbReference type="AlphaFoldDB" id="A0AAV2GLL0"/>
<dbReference type="EMBL" id="OZ034822">
    <property type="protein sequence ID" value="CAL1411332.1"/>
    <property type="molecule type" value="Genomic_DNA"/>
</dbReference>
<accession>A0AAV2GLL0</accession>
<keyword evidence="3" id="KW-1185">Reference proteome</keyword>
<organism evidence="2 3">
    <name type="scientific">Linum trigynum</name>
    <dbReference type="NCBI Taxonomy" id="586398"/>
    <lineage>
        <taxon>Eukaryota</taxon>
        <taxon>Viridiplantae</taxon>
        <taxon>Streptophyta</taxon>
        <taxon>Embryophyta</taxon>
        <taxon>Tracheophyta</taxon>
        <taxon>Spermatophyta</taxon>
        <taxon>Magnoliopsida</taxon>
        <taxon>eudicotyledons</taxon>
        <taxon>Gunneridae</taxon>
        <taxon>Pentapetalae</taxon>
        <taxon>rosids</taxon>
        <taxon>fabids</taxon>
        <taxon>Malpighiales</taxon>
        <taxon>Linaceae</taxon>
        <taxon>Linum</taxon>
    </lineage>
</organism>
<evidence type="ECO:0008006" key="4">
    <source>
        <dbReference type="Google" id="ProtNLM"/>
    </source>
</evidence>
<reference evidence="2 3" key="1">
    <citation type="submission" date="2024-04" db="EMBL/GenBank/DDBJ databases">
        <authorList>
            <person name="Fracassetti M."/>
        </authorList>
    </citation>
    <scope>NUCLEOTIDE SEQUENCE [LARGE SCALE GENOMIC DNA]</scope>
</reference>
<feature type="signal peptide" evidence="1">
    <location>
        <begin position="1"/>
        <end position="20"/>
    </location>
</feature>
<gene>
    <name evidence="2" type="ORF">LTRI10_LOCUS50698</name>
</gene>
<feature type="chain" id="PRO_5043774464" description="Secreted protein" evidence="1">
    <location>
        <begin position="21"/>
        <end position="73"/>
    </location>
</feature>
<proteinExistence type="predicted"/>
<evidence type="ECO:0000313" key="3">
    <source>
        <dbReference type="Proteomes" id="UP001497516"/>
    </source>
</evidence>
<name>A0AAV2GLL0_9ROSI</name>